<dbReference type="GO" id="GO:0005654">
    <property type="term" value="C:nucleoplasm"/>
    <property type="evidence" value="ECO:0007669"/>
    <property type="project" value="TreeGrafter"/>
</dbReference>
<accession>A0A5J4WWA2</accession>
<dbReference type="PANTHER" id="PTHR23318">
    <property type="entry name" value="ATP SYNTHASE GAMMA-RELATED"/>
    <property type="match status" value="1"/>
</dbReference>
<feature type="region of interest" description="Disordered" evidence="3">
    <location>
        <begin position="866"/>
        <end position="923"/>
    </location>
</feature>
<feature type="compositionally biased region" description="Acidic residues" evidence="3">
    <location>
        <begin position="169"/>
        <end position="183"/>
    </location>
</feature>
<dbReference type="InterPro" id="IPR006887">
    <property type="entry name" value="P4R3-like_central_dom"/>
</dbReference>
<dbReference type="Pfam" id="PF22972">
    <property type="entry name" value="EVH1_PP4R3"/>
    <property type="match status" value="1"/>
</dbReference>
<feature type="region of interest" description="Disordered" evidence="3">
    <location>
        <begin position="629"/>
        <end position="683"/>
    </location>
</feature>
<evidence type="ECO:0000256" key="2">
    <source>
        <dbReference type="ARBA" id="ARBA00023242"/>
    </source>
</evidence>
<reference evidence="6 7" key="1">
    <citation type="submission" date="2019-03" db="EMBL/GenBank/DDBJ databases">
        <title>Single cell metagenomics reveals metabolic interactions within the superorganism composed of flagellate Streblomastix strix and complex community of Bacteroidetes bacteria on its surface.</title>
        <authorList>
            <person name="Treitli S.C."/>
            <person name="Kolisko M."/>
            <person name="Husnik F."/>
            <person name="Keeling P."/>
            <person name="Hampl V."/>
        </authorList>
    </citation>
    <scope>NUCLEOTIDE SEQUENCE [LARGE SCALE GENOMIC DNA]</scope>
    <source>
        <strain evidence="6">ST1C</strain>
    </source>
</reference>
<name>A0A5J4WWA2_9EUKA</name>
<feature type="compositionally biased region" description="Basic and acidic residues" evidence="3">
    <location>
        <begin position="208"/>
        <end position="219"/>
    </location>
</feature>
<dbReference type="AlphaFoldDB" id="A0A5J4WWA2"/>
<comment type="caution">
    <text evidence="6">The sequence shown here is derived from an EMBL/GenBank/DDBJ whole genome shotgun (WGS) entry which is preliminary data.</text>
</comment>
<proteinExistence type="predicted"/>
<dbReference type="OrthoDB" id="27483at2759"/>
<evidence type="ECO:0000313" key="7">
    <source>
        <dbReference type="Proteomes" id="UP000324800"/>
    </source>
</evidence>
<evidence type="ECO:0000313" key="6">
    <source>
        <dbReference type="EMBL" id="KAA6398625.1"/>
    </source>
</evidence>
<feature type="compositionally biased region" description="Basic residues" evidence="3">
    <location>
        <begin position="895"/>
        <end position="909"/>
    </location>
</feature>
<evidence type="ECO:0000259" key="5">
    <source>
        <dbReference type="Pfam" id="PF22972"/>
    </source>
</evidence>
<evidence type="ECO:0000256" key="1">
    <source>
        <dbReference type="ARBA" id="ARBA00004123"/>
    </source>
</evidence>
<dbReference type="InterPro" id="IPR051137">
    <property type="entry name" value="PP4R3-like"/>
</dbReference>
<dbReference type="Pfam" id="PF04802">
    <property type="entry name" value="PP4R3"/>
    <property type="match status" value="1"/>
</dbReference>
<dbReference type="InterPro" id="IPR011993">
    <property type="entry name" value="PH-like_dom_sf"/>
</dbReference>
<dbReference type="EMBL" id="SNRW01000915">
    <property type="protein sequence ID" value="KAA6398625.1"/>
    <property type="molecule type" value="Genomic_DNA"/>
</dbReference>
<evidence type="ECO:0000256" key="3">
    <source>
        <dbReference type="SAM" id="MobiDB-lite"/>
    </source>
</evidence>
<feature type="domain" description="PP4R3 EVH1-like" evidence="5">
    <location>
        <begin position="2"/>
        <end position="90"/>
    </location>
</feature>
<keyword evidence="2" id="KW-0539">Nucleus</keyword>
<feature type="compositionally biased region" description="Polar residues" evidence="3">
    <location>
        <begin position="910"/>
        <end position="923"/>
    </location>
</feature>
<organism evidence="6 7">
    <name type="scientific">Streblomastix strix</name>
    <dbReference type="NCBI Taxonomy" id="222440"/>
    <lineage>
        <taxon>Eukaryota</taxon>
        <taxon>Metamonada</taxon>
        <taxon>Preaxostyla</taxon>
        <taxon>Oxymonadida</taxon>
        <taxon>Streblomastigidae</taxon>
        <taxon>Streblomastix</taxon>
    </lineage>
</organism>
<protein>
    <submittedName>
        <fullName evidence="6">Uncharacterized protein</fullName>
    </submittedName>
</protein>
<feature type="region of interest" description="Disordered" evidence="3">
    <location>
        <begin position="451"/>
        <end position="470"/>
    </location>
</feature>
<dbReference type="InterPro" id="IPR055236">
    <property type="entry name" value="EVH1_PP4R3"/>
</dbReference>
<dbReference type="GO" id="GO:0072542">
    <property type="term" value="F:protein phosphatase activator activity"/>
    <property type="evidence" value="ECO:0007669"/>
    <property type="project" value="TreeGrafter"/>
</dbReference>
<comment type="subcellular location">
    <subcellularLocation>
        <location evidence="1">Nucleus</location>
    </subcellularLocation>
</comment>
<feature type="domain" description="Serine/threonine-protein phosphatase 4 regulatory subunit 3-like central" evidence="4">
    <location>
        <begin position="225"/>
        <end position="640"/>
    </location>
</feature>
<feature type="region of interest" description="Disordered" evidence="3">
    <location>
        <begin position="390"/>
        <end position="413"/>
    </location>
</feature>
<feature type="compositionally biased region" description="Polar residues" evidence="3">
    <location>
        <begin position="184"/>
        <end position="201"/>
    </location>
</feature>
<dbReference type="GO" id="GO:0030289">
    <property type="term" value="C:protein phosphatase 4 complex"/>
    <property type="evidence" value="ECO:0007669"/>
    <property type="project" value="TreeGrafter"/>
</dbReference>
<feature type="compositionally biased region" description="Low complexity" evidence="3">
    <location>
        <begin position="877"/>
        <end position="886"/>
    </location>
</feature>
<feature type="region of interest" description="Disordered" evidence="3">
    <location>
        <begin position="152"/>
        <end position="219"/>
    </location>
</feature>
<dbReference type="PANTHER" id="PTHR23318:SF0">
    <property type="entry name" value="SERINE_THREONINE-PROTEIN PHOSPHATASE 4 REGULATORY SUBUNIT 3"/>
    <property type="match status" value="1"/>
</dbReference>
<dbReference type="Proteomes" id="UP000324800">
    <property type="component" value="Unassembled WGS sequence"/>
</dbReference>
<gene>
    <name evidence="6" type="ORF">EZS28_005845</name>
</gene>
<evidence type="ECO:0000259" key="4">
    <source>
        <dbReference type="Pfam" id="PF04802"/>
    </source>
</evidence>
<sequence>MRHKAKLYEQSNEGAWEAKGIGWVEIVNNELIMFNDSTQENFVYRESISSLRDHYQKEGDTLIVWSSVDKQSELSFSFLKAEGCEQIWKGIQVFVEMMNNPILLKPTPYNLSDFEDYLKLRREDQIYGQWLGQTFKNQEFLNQLYEIRESIPDVPNEDINSESNKSIDKDDEDDKNEEGDSESIDSNSNLGLSIDSQQPFPLTQPTQDTEKQTKKEQKQIKGKKSRLKVFHSLFTLFCTAIQICDEDVLELLMKEGNNIRTIGCLEYNPVLQRRIKHSEFLMRHCTLHTPDCIHDQKLTSILKQNYYIKYLKDVVLPLQLDDNPASRIKRLQDQNVTKLFTTFLGKQIQLQQLMEQLSNEADEAEKQECEAMIDYEENIYIKEQRRIKRARGGSIKQRENQQSGQKTKKSNKKLRMNVNIFTGNLKNVGANTDMQKDSNSELLNDKNEMYNENEEEEEDDDDQDDTDDADELEQQNNKMLIQRLDPSLPEISLSPLSYDAALFDKFPKLSSRRVCLHSMIELAKMAKEMQPDDMNLYLSYVIQQRSLTEVLHTSLIHPHPRIALLGAELFQVLASINIETIRKVIVEEDPVYRLLKLIVQLASVNSQIPYQDQQKSLSNETQKIYQNDRHNETNQKLNQKSKQKQQQRRSQMDIETNSNTLKRDNIKQKRNFPYQNSQLYKSSGRRSQKHLVILTQSLRTHLLDVLKILFELPLSPFLGPGQIGINNQQSIYGNEMGNGLSGNGMFGSQKNELGQILGFGVGMNSGGLIGGMGKQQPDENQVKLVEQFFMNFAEQLFQPIISIPIIPPSKSSIELPIQISFLSNQTSPTKMDKNELFIDNQLSTRIESKHRSVIFNRRGKVGGLVGGSREGGGYLQSSSSSSSSSSHYRGGGNTIKKRARQLARAHTLKNTKQTKGSSEQLRK</sequence>
<dbReference type="Gene3D" id="2.30.29.30">
    <property type="entry name" value="Pleckstrin-homology domain (PH domain)/Phosphotyrosine-binding domain (PTB)"/>
    <property type="match status" value="1"/>
</dbReference>